<reference evidence="2 3" key="1">
    <citation type="submission" date="2023-08" db="EMBL/GenBank/DDBJ databases">
        <title>Black Yeasts Isolated from many extreme environments.</title>
        <authorList>
            <person name="Coleine C."/>
            <person name="Stajich J.E."/>
            <person name="Selbmann L."/>
        </authorList>
    </citation>
    <scope>NUCLEOTIDE SEQUENCE [LARGE SCALE GENOMIC DNA]</scope>
    <source>
        <strain evidence="2 3">CCFEE 5386</strain>
    </source>
</reference>
<evidence type="ECO:0000313" key="2">
    <source>
        <dbReference type="EMBL" id="KAK5139850.1"/>
    </source>
</evidence>
<dbReference type="EMBL" id="JAVRRR010000982">
    <property type="protein sequence ID" value="KAK5139850.1"/>
    <property type="molecule type" value="Genomic_DNA"/>
</dbReference>
<evidence type="ECO:0000313" key="3">
    <source>
        <dbReference type="Proteomes" id="UP001308179"/>
    </source>
</evidence>
<name>A0ABR0KX03_9PEZI</name>
<sequence length="82" mass="8952">MALLTPESGSAGKDDVDSATESSQNHPFPGHTGVLPTSDEILESPTKRPSQRRVAEEKVDEDVRQAANILMMMAKSGEKWEK</sequence>
<evidence type="ECO:0000256" key="1">
    <source>
        <dbReference type="SAM" id="MobiDB-lite"/>
    </source>
</evidence>
<keyword evidence="3" id="KW-1185">Reference proteome</keyword>
<comment type="caution">
    <text evidence="2">The sequence shown here is derived from an EMBL/GenBank/DDBJ whole genome shotgun (WGS) entry which is preliminary data.</text>
</comment>
<organism evidence="2 3">
    <name type="scientific">Rachicladosporium monterosium</name>
    <dbReference type="NCBI Taxonomy" id="1507873"/>
    <lineage>
        <taxon>Eukaryota</taxon>
        <taxon>Fungi</taxon>
        <taxon>Dikarya</taxon>
        <taxon>Ascomycota</taxon>
        <taxon>Pezizomycotina</taxon>
        <taxon>Dothideomycetes</taxon>
        <taxon>Dothideomycetidae</taxon>
        <taxon>Cladosporiales</taxon>
        <taxon>Cladosporiaceae</taxon>
        <taxon>Rachicladosporium</taxon>
    </lineage>
</organism>
<proteinExistence type="predicted"/>
<dbReference type="Proteomes" id="UP001308179">
    <property type="component" value="Unassembled WGS sequence"/>
</dbReference>
<protein>
    <submittedName>
        <fullName evidence="2">Uncharacterized protein</fullName>
    </submittedName>
</protein>
<feature type="region of interest" description="Disordered" evidence="1">
    <location>
        <begin position="1"/>
        <end position="60"/>
    </location>
</feature>
<gene>
    <name evidence="2" type="ORF">LTR32_007176</name>
</gene>
<accession>A0ABR0KX03</accession>